<comment type="caution">
    <text evidence="1">The sequence shown here is derived from an EMBL/GenBank/DDBJ whole genome shotgun (WGS) entry which is preliminary data.</text>
</comment>
<evidence type="ECO:0000313" key="1">
    <source>
        <dbReference type="EMBL" id="KAH9771062.1"/>
    </source>
</evidence>
<dbReference type="Proteomes" id="UP000829398">
    <property type="component" value="Chromosome 4"/>
</dbReference>
<keyword evidence="2" id="KW-1185">Reference proteome</keyword>
<organism evidence="1 2">
    <name type="scientific">Citrus sinensis</name>
    <name type="common">Sweet orange</name>
    <name type="synonym">Citrus aurantium var. sinensis</name>
    <dbReference type="NCBI Taxonomy" id="2711"/>
    <lineage>
        <taxon>Eukaryota</taxon>
        <taxon>Viridiplantae</taxon>
        <taxon>Streptophyta</taxon>
        <taxon>Embryophyta</taxon>
        <taxon>Tracheophyta</taxon>
        <taxon>Spermatophyta</taxon>
        <taxon>Magnoliopsida</taxon>
        <taxon>eudicotyledons</taxon>
        <taxon>Gunneridae</taxon>
        <taxon>Pentapetalae</taxon>
        <taxon>rosids</taxon>
        <taxon>malvids</taxon>
        <taxon>Sapindales</taxon>
        <taxon>Rutaceae</taxon>
        <taxon>Aurantioideae</taxon>
        <taxon>Citrus</taxon>
    </lineage>
</organism>
<sequence length="255" mass="28872">MSRKSRGFGAEKSLSPEEQQAKINEVRKIIGPIADKYPVLCSDESISRYLRARNWHTKKASKMLVESVKWRLEYKPEKIVWEDVAREAETGKLYRANFCDKLGRPVLIMRPGFQVVKPFLEPKTYKKVRFAYSNDPQSQKIMEALFDINKLDSSFGGRNRVGFDYEAFGQLMRADDKKKSDLMNSGCSVPTDHLLVASQSSQSESLTSDHCSDDSDNELDEATSTLEDVDEKVPGLKLGYDDVPKSEAAMAKQVQ</sequence>
<dbReference type="EMBL" id="CM039173">
    <property type="protein sequence ID" value="KAH9771062.1"/>
    <property type="molecule type" value="Genomic_DNA"/>
</dbReference>
<accession>A0ACB8LC24</accession>
<protein>
    <submittedName>
        <fullName evidence="1">Uncharacterized protein</fullName>
    </submittedName>
</protein>
<reference evidence="2" key="1">
    <citation type="journal article" date="2023" name="Hortic. Res.">
        <title>A chromosome-level phased genome enabling allele-level studies in sweet orange: a case study on citrus Huanglongbing tolerance.</title>
        <authorList>
            <person name="Wu B."/>
            <person name="Yu Q."/>
            <person name="Deng Z."/>
            <person name="Duan Y."/>
            <person name="Luo F."/>
            <person name="Gmitter F. Jr."/>
        </authorList>
    </citation>
    <scope>NUCLEOTIDE SEQUENCE [LARGE SCALE GENOMIC DNA]</scope>
    <source>
        <strain evidence="2">cv. Valencia</strain>
    </source>
</reference>
<gene>
    <name evidence="1" type="ORF">KPL71_012573</name>
</gene>
<proteinExistence type="predicted"/>
<name>A0ACB8LC24_CITSI</name>
<evidence type="ECO:0000313" key="2">
    <source>
        <dbReference type="Proteomes" id="UP000829398"/>
    </source>
</evidence>